<comment type="subcellular location">
    <subcellularLocation>
        <location evidence="5">Cytoplasm</location>
    </subcellularLocation>
</comment>
<keyword evidence="5" id="KW-0963">Cytoplasm</keyword>
<dbReference type="GO" id="GO:0005737">
    <property type="term" value="C:cytoplasm"/>
    <property type="evidence" value="ECO:0007669"/>
    <property type="project" value="UniProtKB-SubCell"/>
</dbReference>
<dbReference type="HAMAP" id="MF_00376">
    <property type="entry name" value="Dephospho_CoA_kinase"/>
    <property type="match status" value="1"/>
</dbReference>
<accession>F2B9I5</accession>
<dbReference type="PANTHER" id="PTHR10695">
    <property type="entry name" value="DEPHOSPHO-COA KINASE-RELATED"/>
    <property type="match status" value="1"/>
</dbReference>
<dbReference type="PANTHER" id="PTHR10695:SF46">
    <property type="entry name" value="BIFUNCTIONAL COENZYME A SYNTHASE-RELATED"/>
    <property type="match status" value="1"/>
</dbReference>
<dbReference type="NCBIfam" id="TIGR00152">
    <property type="entry name" value="dephospho-CoA kinase"/>
    <property type="match status" value="1"/>
</dbReference>
<dbReference type="GO" id="GO:0015937">
    <property type="term" value="P:coenzyme A biosynthetic process"/>
    <property type="evidence" value="ECO:0007669"/>
    <property type="project" value="UniProtKB-UniRule"/>
</dbReference>
<dbReference type="CDD" id="cd02022">
    <property type="entry name" value="DPCK"/>
    <property type="match status" value="1"/>
</dbReference>
<keyword evidence="5 7" id="KW-0418">Kinase</keyword>
<dbReference type="InterPro" id="IPR027417">
    <property type="entry name" value="P-loop_NTPase"/>
</dbReference>
<dbReference type="HOGENOM" id="CLU_057180_1_2_4"/>
<keyword evidence="8" id="KW-1185">Reference proteome</keyword>
<dbReference type="STRING" id="267212.GCA_001063965_01260"/>
<dbReference type="GO" id="GO:0005524">
    <property type="term" value="F:ATP binding"/>
    <property type="evidence" value="ECO:0007669"/>
    <property type="project" value="UniProtKB-UniRule"/>
</dbReference>
<dbReference type="UniPathway" id="UPA00241">
    <property type="reaction ID" value="UER00356"/>
</dbReference>
<dbReference type="GO" id="GO:0004140">
    <property type="term" value="F:dephospho-CoA kinase activity"/>
    <property type="evidence" value="ECO:0007669"/>
    <property type="project" value="UniProtKB-UniRule"/>
</dbReference>
<proteinExistence type="inferred from homology"/>
<evidence type="ECO:0000256" key="2">
    <source>
        <dbReference type="ARBA" id="ARBA00022741"/>
    </source>
</evidence>
<evidence type="ECO:0000256" key="6">
    <source>
        <dbReference type="NCBIfam" id="TIGR00152"/>
    </source>
</evidence>
<keyword evidence="4 5" id="KW-0173">Coenzyme A biosynthesis</keyword>
<name>F2B9I5_9NEIS</name>
<keyword evidence="2 5" id="KW-0547">Nucleotide-binding</keyword>
<evidence type="ECO:0000313" key="8">
    <source>
        <dbReference type="Proteomes" id="UP000004105"/>
    </source>
</evidence>
<comment type="similarity">
    <text evidence="1 5">Belongs to the CoaE family.</text>
</comment>
<evidence type="ECO:0000256" key="1">
    <source>
        <dbReference type="ARBA" id="ARBA00009018"/>
    </source>
</evidence>
<comment type="catalytic activity">
    <reaction evidence="5">
        <text>3'-dephospho-CoA + ATP = ADP + CoA + H(+)</text>
        <dbReference type="Rhea" id="RHEA:18245"/>
        <dbReference type="ChEBI" id="CHEBI:15378"/>
        <dbReference type="ChEBI" id="CHEBI:30616"/>
        <dbReference type="ChEBI" id="CHEBI:57287"/>
        <dbReference type="ChEBI" id="CHEBI:57328"/>
        <dbReference type="ChEBI" id="CHEBI:456216"/>
        <dbReference type="EC" id="2.7.1.24"/>
    </reaction>
</comment>
<comment type="pathway">
    <text evidence="5">Cofactor biosynthesis; coenzyme A biosynthesis; CoA from (R)-pantothenate: step 5/5.</text>
</comment>
<keyword evidence="5 7" id="KW-0808">Transferase</keyword>
<evidence type="ECO:0000256" key="5">
    <source>
        <dbReference type="HAMAP-Rule" id="MF_00376"/>
    </source>
</evidence>
<evidence type="ECO:0000313" key="7">
    <source>
        <dbReference type="EMBL" id="EGF11900.1"/>
    </source>
</evidence>
<protein>
    <recommendedName>
        <fullName evidence="5 6">Dephospho-CoA kinase</fullName>
        <ecNumber evidence="5 6">2.7.1.24</ecNumber>
    </recommendedName>
    <alternativeName>
        <fullName evidence="5">Dephosphocoenzyme A kinase</fullName>
    </alternativeName>
</protein>
<dbReference type="EMBL" id="AFAY01000006">
    <property type="protein sequence ID" value="EGF11900.1"/>
    <property type="molecule type" value="Genomic_DNA"/>
</dbReference>
<organism evidence="7 8">
    <name type="scientific">Neisseria bacilliformis ATCC BAA-1200</name>
    <dbReference type="NCBI Taxonomy" id="888742"/>
    <lineage>
        <taxon>Bacteria</taxon>
        <taxon>Pseudomonadati</taxon>
        <taxon>Pseudomonadota</taxon>
        <taxon>Betaproteobacteria</taxon>
        <taxon>Neisseriales</taxon>
        <taxon>Neisseriaceae</taxon>
        <taxon>Neisseria</taxon>
    </lineage>
</organism>
<dbReference type="InterPro" id="IPR001977">
    <property type="entry name" value="Depp_CoAkinase"/>
</dbReference>
<dbReference type="Proteomes" id="UP000004105">
    <property type="component" value="Unassembled WGS sequence"/>
</dbReference>
<evidence type="ECO:0000256" key="4">
    <source>
        <dbReference type="ARBA" id="ARBA00022993"/>
    </source>
</evidence>
<feature type="binding site" evidence="5">
    <location>
        <begin position="12"/>
        <end position="17"/>
    </location>
    <ligand>
        <name>ATP</name>
        <dbReference type="ChEBI" id="CHEBI:30616"/>
    </ligand>
</feature>
<dbReference type="Pfam" id="PF01121">
    <property type="entry name" value="CoaE"/>
    <property type="match status" value="1"/>
</dbReference>
<dbReference type="SUPFAM" id="SSF52540">
    <property type="entry name" value="P-loop containing nucleoside triphosphate hydrolases"/>
    <property type="match status" value="1"/>
</dbReference>
<keyword evidence="3 5" id="KW-0067">ATP-binding</keyword>
<comment type="caution">
    <text evidence="7">The sequence shown here is derived from an EMBL/GenBank/DDBJ whole genome shotgun (WGS) entry which is preliminary data.</text>
</comment>
<comment type="function">
    <text evidence="5">Catalyzes the phosphorylation of the 3'-hydroxyl group of dephosphocoenzyme A to form coenzyme A.</text>
</comment>
<dbReference type="AlphaFoldDB" id="F2B9I5"/>
<gene>
    <name evidence="5 7" type="primary">coaE</name>
    <name evidence="7" type="ORF">HMPREF9123_0341</name>
</gene>
<dbReference type="OrthoDB" id="9812943at2"/>
<dbReference type="EC" id="2.7.1.24" evidence="5 6"/>
<reference evidence="7 8" key="1">
    <citation type="submission" date="2011-02" db="EMBL/GenBank/DDBJ databases">
        <authorList>
            <person name="Muzny D."/>
            <person name="Qin X."/>
            <person name="Deng J."/>
            <person name="Jiang H."/>
            <person name="Liu Y."/>
            <person name="Qu J."/>
            <person name="Song X.-Z."/>
            <person name="Zhang L."/>
            <person name="Thornton R."/>
            <person name="Coyle M."/>
            <person name="Francisco L."/>
            <person name="Jackson L."/>
            <person name="Javaid M."/>
            <person name="Korchina V."/>
            <person name="Kovar C."/>
            <person name="Mata R."/>
            <person name="Mathew T."/>
            <person name="Ngo R."/>
            <person name="Nguyen L."/>
            <person name="Nguyen N."/>
            <person name="Okwuonu G."/>
            <person name="Ongeri F."/>
            <person name="Pham C."/>
            <person name="Simmons D."/>
            <person name="Wilczek-Boney K."/>
            <person name="Hale W."/>
            <person name="Jakkamsetti A."/>
            <person name="Pham P."/>
            <person name="Ruth R."/>
            <person name="San Lucas F."/>
            <person name="Warren J."/>
            <person name="Zhang J."/>
            <person name="Zhao Z."/>
            <person name="Zhou C."/>
            <person name="Zhu D."/>
            <person name="Lee S."/>
            <person name="Bess C."/>
            <person name="Blankenburg K."/>
            <person name="Forbes L."/>
            <person name="Fu Q."/>
            <person name="Gubbala S."/>
            <person name="Hirani K."/>
            <person name="Jayaseelan J.C."/>
            <person name="Lara F."/>
            <person name="Munidasa M."/>
            <person name="Palculict T."/>
            <person name="Patil S."/>
            <person name="Pu L.-L."/>
            <person name="Saada N."/>
            <person name="Tang L."/>
            <person name="Weissenberger G."/>
            <person name="Zhu Y."/>
            <person name="Hemphill L."/>
            <person name="Shang Y."/>
            <person name="Youmans B."/>
            <person name="Ayvaz T."/>
            <person name="Ross M."/>
            <person name="Santibanez J."/>
            <person name="Aqrawi P."/>
            <person name="Gross S."/>
            <person name="Joshi V."/>
            <person name="Fowler G."/>
            <person name="Nazareth L."/>
            <person name="Reid J."/>
            <person name="Worley K."/>
            <person name="Petrosino J."/>
            <person name="Highlander S."/>
            <person name="Gibbs R."/>
        </authorList>
    </citation>
    <scope>NUCLEOTIDE SEQUENCE [LARGE SCALE GENOMIC DNA]</scope>
    <source>
        <strain evidence="7 8">ATCC BAA-1200</strain>
    </source>
</reference>
<evidence type="ECO:0000256" key="3">
    <source>
        <dbReference type="ARBA" id="ARBA00022840"/>
    </source>
</evidence>
<dbReference type="Gene3D" id="3.40.50.300">
    <property type="entry name" value="P-loop containing nucleotide triphosphate hydrolases"/>
    <property type="match status" value="1"/>
</dbReference>
<sequence>MTAWIGLTGGIGSGKSQAAAEFASLGVPVLDTDQIGRELTGEQGKALPLLRQAFGAEIFSDGLLNRAALRQKVLTDEKAKKRLENILLPMILDETIRRQSRYGGHIYGIIEIPLLAEQPDFQRNINGVLLVEADEQTRIVRVMRRSGLPEEQVRQFVAAQADDRQRRRLAGEILLNNGSTQELRQKIGRLNPYYQARFQHPTP</sequence>
<dbReference type="PROSITE" id="PS51219">
    <property type="entry name" value="DPCK"/>
    <property type="match status" value="1"/>
</dbReference>